<evidence type="ECO:0000313" key="1">
    <source>
        <dbReference type="EMBL" id="DAE10349.1"/>
    </source>
</evidence>
<reference evidence="1" key="1">
    <citation type="journal article" date="2021" name="Proc. Natl. Acad. Sci. U.S.A.">
        <title>A Catalog of Tens of Thousands of Viruses from Human Metagenomes Reveals Hidden Associations with Chronic Diseases.</title>
        <authorList>
            <person name="Tisza M.J."/>
            <person name="Buck C.B."/>
        </authorList>
    </citation>
    <scope>NUCLEOTIDE SEQUENCE</scope>
    <source>
        <strain evidence="1">Ct3es5</strain>
    </source>
</reference>
<name>A0A8S5PV64_9CAUD</name>
<dbReference type="EMBL" id="BK015507">
    <property type="protein sequence ID" value="DAE10349.1"/>
    <property type="molecule type" value="Genomic_DNA"/>
</dbReference>
<organism evidence="1">
    <name type="scientific">Siphoviridae sp. ct3es5</name>
    <dbReference type="NCBI Taxonomy" id="2825322"/>
    <lineage>
        <taxon>Viruses</taxon>
        <taxon>Duplodnaviria</taxon>
        <taxon>Heunggongvirae</taxon>
        <taxon>Uroviricota</taxon>
        <taxon>Caudoviricetes</taxon>
    </lineage>
</organism>
<sequence length="128" mass="14743">MKPAKNEVGGGVRLPKSFYERPLTPKEAQFATDNINIVWWYLDQQGLDRAEWFDVVIFRYLISVKRWFALPDLQKVKFVTVACNAMRSAIGNERRKRAKEPQTVSLYDPIPGTEDLLFIDTIAAPEIL</sequence>
<accession>A0A8S5PV64</accession>
<proteinExistence type="predicted"/>
<protein>
    <submittedName>
        <fullName evidence="1">Uncharacterized protein</fullName>
    </submittedName>
</protein>